<gene>
    <name evidence="2" type="ORF">OsI_12265</name>
</gene>
<dbReference type="Gramene" id="BGIOSGA012975-TA">
    <property type="protein sequence ID" value="BGIOSGA012975-PA"/>
    <property type="gene ID" value="BGIOSGA012975"/>
</dbReference>
<name>A2XIK3_ORYSI</name>
<proteinExistence type="predicted"/>
<keyword evidence="3" id="KW-1185">Reference proteome</keyword>
<dbReference type="EMBL" id="CM000128">
    <property type="protein sequence ID" value="EAY90663.1"/>
    <property type="molecule type" value="Genomic_DNA"/>
</dbReference>
<feature type="region of interest" description="Disordered" evidence="1">
    <location>
        <begin position="86"/>
        <end position="121"/>
    </location>
</feature>
<reference evidence="2 3" key="1">
    <citation type="journal article" date="2005" name="PLoS Biol.">
        <title>The genomes of Oryza sativa: a history of duplications.</title>
        <authorList>
            <person name="Yu J."/>
            <person name="Wang J."/>
            <person name="Lin W."/>
            <person name="Li S."/>
            <person name="Li H."/>
            <person name="Zhou J."/>
            <person name="Ni P."/>
            <person name="Dong W."/>
            <person name="Hu S."/>
            <person name="Zeng C."/>
            <person name="Zhang J."/>
            <person name="Zhang Y."/>
            <person name="Li R."/>
            <person name="Xu Z."/>
            <person name="Li S."/>
            <person name="Li X."/>
            <person name="Zheng H."/>
            <person name="Cong L."/>
            <person name="Lin L."/>
            <person name="Yin J."/>
            <person name="Geng J."/>
            <person name="Li G."/>
            <person name="Shi J."/>
            <person name="Liu J."/>
            <person name="Lv H."/>
            <person name="Li J."/>
            <person name="Wang J."/>
            <person name="Deng Y."/>
            <person name="Ran L."/>
            <person name="Shi X."/>
            <person name="Wang X."/>
            <person name="Wu Q."/>
            <person name="Li C."/>
            <person name="Ren X."/>
            <person name="Wang J."/>
            <person name="Wang X."/>
            <person name="Li D."/>
            <person name="Liu D."/>
            <person name="Zhang X."/>
            <person name="Ji Z."/>
            <person name="Zhao W."/>
            <person name="Sun Y."/>
            <person name="Zhang Z."/>
            <person name="Bao J."/>
            <person name="Han Y."/>
            <person name="Dong L."/>
            <person name="Ji J."/>
            <person name="Chen P."/>
            <person name="Wu S."/>
            <person name="Liu J."/>
            <person name="Xiao Y."/>
            <person name="Bu D."/>
            <person name="Tan J."/>
            <person name="Yang L."/>
            <person name="Ye C."/>
            <person name="Zhang J."/>
            <person name="Xu J."/>
            <person name="Zhou Y."/>
            <person name="Yu Y."/>
            <person name="Zhang B."/>
            <person name="Zhuang S."/>
            <person name="Wei H."/>
            <person name="Liu B."/>
            <person name="Lei M."/>
            <person name="Yu H."/>
            <person name="Li Y."/>
            <person name="Xu H."/>
            <person name="Wei S."/>
            <person name="He X."/>
            <person name="Fang L."/>
            <person name="Zhang Z."/>
            <person name="Zhang Y."/>
            <person name="Huang X."/>
            <person name="Su Z."/>
            <person name="Tong W."/>
            <person name="Li J."/>
            <person name="Tong Z."/>
            <person name="Li S."/>
            <person name="Ye J."/>
            <person name="Wang L."/>
            <person name="Fang L."/>
            <person name="Lei T."/>
            <person name="Chen C."/>
            <person name="Chen H."/>
            <person name="Xu Z."/>
            <person name="Li H."/>
            <person name="Huang H."/>
            <person name="Zhang F."/>
            <person name="Xu H."/>
            <person name="Li N."/>
            <person name="Zhao C."/>
            <person name="Li S."/>
            <person name="Dong L."/>
            <person name="Huang Y."/>
            <person name="Li L."/>
            <person name="Xi Y."/>
            <person name="Qi Q."/>
            <person name="Li W."/>
            <person name="Zhang B."/>
            <person name="Hu W."/>
            <person name="Zhang Y."/>
            <person name="Tian X."/>
            <person name="Jiao Y."/>
            <person name="Liang X."/>
            <person name="Jin J."/>
            <person name="Gao L."/>
            <person name="Zheng W."/>
            <person name="Hao B."/>
            <person name="Liu S."/>
            <person name="Wang W."/>
            <person name="Yuan L."/>
            <person name="Cao M."/>
            <person name="McDermott J."/>
            <person name="Samudrala R."/>
            <person name="Wang J."/>
            <person name="Wong G.K."/>
            <person name="Yang H."/>
        </authorList>
    </citation>
    <scope>NUCLEOTIDE SEQUENCE [LARGE SCALE GENOMIC DNA]</scope>
    <source>
        <strain evidence="3">cv. 93-11</strain>
    </source>
</reference>
<dbReference type="Proteomes" id="UP000007015">
    <property type="component" value="Chromosome 3"/>
</dbReference>
<accession>A2XIK3</accession>
<organism evidence="2 3">
    <name type="scientific">Oryza sativa subsp. indica</name>
    <name type="common">Rice</name>
    <dbReference type="NCBI Taxonomy" id="39946"/>
    <lineage>
        <taxon>Eukaryota</taxon>
        <taxon>Viridiplantae</taxon>
        <taxon>Streptophyta</taxon>
        <taxon>Embryophyta</taxon>
        <taxon>Tracheophyta</taxon>
        <taxon>Spermatophyta</taxon>
        <taxon>Magnoliopsida</taxon>
        <taxon>Liliopsida</taxon>
        <taxon>Poales</taxon>
        <taxon>Poaceae</taxon>
        <taxon>BOP clade</taxon>
        <taxon>Oryzoideae</taxon>
        <taxon>Oryzeae</taxon>
        <taxon>Oryzinae</taxon>
        <taxon>Oryza</taxon>
        <taxon>Oryza sativa</taxon>
    </lineage>
</organism>
<protein>
    <submittedName>
        <fullName evidence="2">Uncharacterized protein</fullName>
    </submittedName>
</protein>
<evidence type="ECO:0000313" key="2">
    <source>
        <dbReference type="EMBL" id="EAY90663.1"/>
    </source>
</evidence>
<dbReference type="HOGENOM" id="CLU_1268717_0_0_1"/>
<sequence length="218" mass="23211">MYEMTSPSSLFEQIRRTREKKNYRGQRVFALTANMQRAQCSDIILMEIQSKKFRKLLDREELRQDHVRFSKILPIVVTDGRSRTNFRVAPTEQPGRPKNFATKDLPPADPAATGEAVTGGGAGSGATPALLVSSPSSPSPLLFLPFSFGSSDSVAVFQILAVTTLLCIGWRCGALWLAGGVASSSVLLDGATWQDSPGSGKQHSGGDADRGGGGARGG</sequence>
<feature type="region of interest" description="Disordered" evidence="1">
    <location>
        <begin position="193"/>
        <end position="218"/>
    </location>
</feature>
<evidence type="ECO:0000313" key="3">
    <source>
        <dbReference type="Proteomes" id="UP000007015"/>
    </source>
</evidence>
<dbReference type="AlphaFoldDB" id="A2XIK3"/>
<evidence type="ECO:0000256" key="1">
    <source>
        <dbReference type="SAM" id="MobiDB-lite"/>
    </source>
</evidence>
<feature type="compositionally biased region" description="Polar residues" evidence="1">
    <location>
        <begin position="193"/>
        <end position="202"/>
    </location>
</feature>